<gene>
    <name evidence="1" type="ORF">J2Z19_001229</name>
</gene>
<evidence type="ECO:0000313" key="1">
    <source>
        <dbReference type="EMBL" id="MBP1871517.1"/>
    </source>
</evidence>
<reference evidence="1" key="1">
    <citation type="submission" date="2021-03" db="EMBL/GenBank/DDBJ databases">
        <title>Genomic Encyclopedia of Type Strains, Phase IV (KMG-IV): sequencing the most valuable type-strain genomes for metagenomic binning, comparative biology and taxonomic classification.</title>
        <authorList>
            <person name="Goeker M."/>
        </authorList>
    </citation>
    <scope>NUCLEOTIDE SEQUENCE</scope>
    <source>
        <strain evidence="1">DSM 18131</strain>
    </source>
</reference>
<sequence>MTLTETLVRGTAARPPVSPDRLPSSKDATEETAHIQCDVTVAMVFLPASHSPKSNNEPLLVRCLRAPSP</sequence>
<accession>A0ACC5SRM0</accession>
<keyword evidence="2" id="KW-1185">Reference proteome</keyword>
<dbReference type="Proteomes" id="UP000823773">
    <property type="component" value="Unassembled WGS sequence"/>
</dbReference>
<dbReference type="EMBL" id="JAGGJR010000002">
    <property type="protein sequence ID" value="MBP1871517.1"/>
    <property type="molecule type" value="Genomic_DNA"/>
</dbReference>
<name>A0ACC5SRM0_ENSAD</name>
<comment type="caution">
    <text evidence="1">The sequence shown here is derived from an EMBL/GenBank/DDBJ whole genome shotgun (WGS) entry which is preliminary data.</text>
</comment>
<organism evidence="1 2">
    <name type="scientific">Ensifer adhaerens</name>
    <name type="common">Sinorhizobium morelense</name>
    <dbReference type="NCBI Taxonomy" id="106592"/>
    <lineage>
        <taxon>Bacteria</taxon>
        <taxon>Pseudomonadati</taxon>
        <taxon>Pseudomonadota</taxon>
        <taxon>Alphaproteobacteria</taxon>
        <taxon>Hyphomicrobiales</taxon>
        <taxon>Rhizobiaceae</taxon>
        <taxon>Sinorhizobium/Ensifer group</taxon>
        <taxon>Ensifer</taxon>
    </lineage>
</organism>
<protein>
    <submittedName>
        <fullName evidence="1">Uncharacterized protein</fullName>
    </submittedName>
</protein>
<proteinExistence type="predicted"/>
<evidence type="ECO:0000313" key="2">
    <source>
        <dbReference type="Proteomes" id="UP000823773"/>
    </source>
</evidence>